<keyword evidence="1" id="KW-0479">Metal-binding</keyword>
<dbReference type="GO" id="GO:1902388">
    <property type="term" value="F:ceramide 1-phosphate transfer activity"/>
    <property type="evidence" value="ECO:0007669"/>
    <property type="project" value="TreeGrafter"/>
</dbReference>
<dbReference type="InterPro" id="IPR036497">
    <property type="entry name" value="GLTP_sf"/>
</dbReference>
<dbReference type="OrthoDB" id="116883at2759"/>
<evidence type="ECO:0000256" key="1">
    <source>
        <dbReference type="ARBA" id="ARBA00022723"/>
    </source>
</evidence>
<evidence type="ECO:0000256" key="3">
    <source>
        <dbReference type="ARBA" id="ARBA00022833"/>
    </source>
</evidence>
<dbReference type="InterPro" id="IPR000306">
    <property type="entry name" value="Znf_FYVE"/>
</dbReference>
<name>A0A8K1CVM5_PYTOL</name>
<evidence type="ECO:0000313" key="7">
    <source>
        <dbReference type="EMBL" id="TMW69515.1"/>
    </source>
</evidence>
<dbReference type="Gene3D" id="1.10.3520.10">
    <property type="entry name" value="Glycolipid transfer protein"/>
    <property type="match status" value="1"/>
</dbReference>
<gene>
    <name evidence="7" type="ORF">Poli38472_001671</name>
</gene>
<feature type="domain" description="FYVE-type" evidence="6">
    <location>
        <begin position="40"/>
        <end position="101"/>
    </location>
</feature>
<feature type="region of interest" description="Disordered" evidence="5">
    <location>
        <begin position="96"/>
        <end position="134"/>
    </location>
</feature>
<dbReference type="PANTHER" id="PTHR10219">
    <property type="entry name" value="GLYCOLIPID TRANSFER PROTEIN-RELATED"/>
    <property type="match status" value="1"/>
</dbReference>
<keyword evidence="3" id="KW-0862">Zinc</keyword>
<evidence type="ECO:0000313" key="8">
    <source>
        <dbReference type="Proteomes" id="UP000794436"/>
    </source>
</evidence>
<proteinExistence type="predicted"/>
<dbReference type="GO" id="GO:0016020">
    <property type="term" value="C:membrane"/>
    <property type="evidence" value="ECO:0007669"/>
    <property type="project" value="TreeGrafter"/>
</dbReference>
<reference evidence="7" key="1">
    <citation type="submission" date="2019-03" db="EMBL/GenBank/DDBJ databases">
        <title>Long read genome sequence of the mycoparasitic Pythium oligandrum ATCC 38472 isolated from sugarbeet rhizosphere.</title>
        <authorList>
            <person name="Gaulin E."/>
        </authorList>
    </citation>
    <scope>NUCLEOTIDE SEQUENCE</scope>
    <source>
        <strain evidence="7">ATCC 38472_TT</strain>
    </source>
</reference>
<dbReference type="Pfam" id="PF08718">
    <property type="entry name" value="GLTP"/>
    <property type="match status" value="1"/>
</dbReference>
<dbReference type="AlphaFoldDB" id="A0A8K1CVM5"/>
<sequence length="525" mass="57632">MTMAARGKVPPPLTLPGNTGDFELDGSSPRIPAPLGSGTHGRSKGCQICERSFTVFRAKHTCKVCGRKICDDCSKNRVKLNRRLERRKGSRLCDPCARSYMQSPTSPNTPPINDGAKESESSPDQTPTASEHEEVVPVLRKVASLALLPLSSRRSNLRTRHWLAIMGLAGLLFFRTLRFLASRQIAGVEVENRGFQIRFLQFFLSTSAWMESIASLRFLGFLLCGLIVYDEVMAFRQRGFAHRDAYVANASGVALPTRPRLRSRTRSGMASAPVVPVRPREDEEVVEVEVDDKGEDATGFNVDKLTVILTESTSKNRAPDGQLKVACFLVACEQICGLIHVFGRATSFAASTVTGYISTIGTNLAGWPTPASGVYGTAPTAVGVFSWKEQSVRAIILREVELQVAAAGGKKKPSCARCVLRLLWFIEFVDACLRYTLIENRDESCVAGASKAYEETIGARHPWIIRKGVNSALASLPTRSTILESMNLSNHPAPEEVLKNAQALIRNMIDELNALMKEHNLQDIK</sequence>
<dbReference type="Pfam" id="PF01363">
    <property type="entry name" value="FYVE"/>
    <property type="match status" value="1"/>
</dbReference>
<evidence type="ECO:0000259" key="6">
    <source>
        <dbReference type="PROSITE" id="PS50178"/>
    </source>
</evidence>
<dbReference type="SMART" id="SM00064">
    <property type="entry name" value="FYVE"/>
    <property type="match status" value="1"/>
</dbReference>
<dbReference type="Proteomes" id="UP000794436">
    <property type="component" value="Unassembled WGS sequence"/>
</dbReference>
<organism evidence="7 8">
    <name type="scientific">Pythium oligandrum</name>
    <name type="common">Mycoparasitic fungus</name>
    <dbReference type="NCBI Taxonomy" id="41045"/>
    <lineage>
        <taxon>Eukaryota</taxon>
        <taxon>Sar</taxon>
        <taxon>Stramenopiles</taxon>
        <taxon>Oomycota</taxon>
        <taxon>Peronosporomycetes</taxon>
        <taxon>Pythiales</taxon>
        <taxon>Pythiaceae</taxon>
        <taxon>Pythium</taxon>
    </lineage>
</organism>
<feature type="region of interest" description="Disordered" evidence="5">
    <location>
        <begin position="1"/>
        <end position="43"/>
    </location>
</feature>
<dbReference type="InterPro" id="IPR011011">
    <property type="entry name" value="Znf_FYVE_PHD"/>
</dbReference>
<comment type="caution">
    <text evidence="7">The sequence shown here is derived from an EMBL/GenBank/DDBJ whole genome shotgun (WGS) entry which is preliminary data.</text>
</comment>
<dbReference type="InterPro" id="IPR014830">
    <property type="entry name" value="Glycolipid_transfer_prot_dom"/>
</dbReference>
<dbReference type="Gene3D" id="3.30.40.10">
    <property type="entry name" value="Zinc/RING finger domain, C3HC4 (zinc finger)"/>
    <property type="match status" value="1"/>
</dbReference>
<dbReference type="PANTHER" id="PTHR10219:SF43">
    <property type="entry name" value="GLYCOLIPID TRANSFER PROTEIN DOMAIN-CONTAINING PROTEIN"/>
    <property type="match status" value="1"/>
</dbReference>
<dbReference type="SUPFAM" id="SSF110004">
    <property type="entry name" value="Glycolipid transfer protein, GLTP"/>
    <property type="match status" value="1"/>
</dbReference>
<dbReference type="GO" id="GO:0005829">
    <property type="term" value="C:cytosol"/>
    <property type="evidence" value="ECO:0007669"/>
    <property type="project" value="TreeGrafter"/>
</dbReference>
<dbReference type="EMBL" id="SPLM01000001">
    <property type="protein sequence ID" value="TMW69515.1"/>
    <property type="molecule type" value="Genomic_DNA"/>
</dbReference>
<evidence type="ECO:0000256" key="4">
    <source>
        <dbReference type="PROSITE-ProRule" id="PRU00091"/>
    </source>
</evidence>
<dbReference type="InterPro" id="IPR017455">
    <property type="entry name" value="Znf_FYVE-rel"/>
</dbReference>
<evidence type="ECO:0000256" key="5">
    <source>
        <dbReference type="SAM" id="MobiDB-lite"/>
    </source>
</evidence>
<dbReference type="SUPFAM" id="SSF57903">
    <property type="entry name" value="FYVE/PHD zinc finger"/>
    <property type="match status" value="1"/>
</dbReference>
<dbReference type="GO" id="GO:0008270">
    <property type="term" value="F:zinc ion binding"/>
    <property type="evidence" value="ECO:0007669"/>
    <property type="project" value="UniProtKB-KW"/>
</dbReference>
<evidence type="ECO:0000256" key="2">
    <source>
        <dbReference type="ARBA" id="ARBA00022771"/>
    </source>
</evidence>
<accession>A0A8K1CVM5</accession>
<keyword evidence="8" id="KW-1185">Reference proteome</keyword>
<dbReference type="InterPro" id="IPR013083">
    <property type="entry name" value="Znf_RING/FYVE/PHD"/>
</dbReference>
<protein>
    <recommendedName>
        <fullName evidence="6">FYVE-type domain-containing protein</fullName>
    </recommendedName>
</protein>
<dbReference type="PROSITE" id="PS50178">
    <property type="entry name" value="ZF_FYVE"/>
    <property type="match status" value="1"/>
</dbReference>
<keyword evidence="2 4" id="KW-0863">Zinc-finger</keyword>
<dbReference type="GO" id="GO:1902387">
    <property type="term" value="F:ceramide 1-phosphate binding"/>
    <property type="evidence" value="ECO:0007669"/>
    <property type="project" value="TreeGrafter"/>
</dbReference>